<proteinExistence type="predicted"/>
<protein>
    <submittedName>
        <fullName evidence="2">Uncharacterized protein</fullName>
    </submittedName>
</protein>
<name>A0A1V4SLZ0_RUMHU</name>
<gene>
    <name evidence="2" type="ORF">CLHUN_14530</name>
</gene>
<organism evidence="2 3">
    <name type="scientific">Ruminiclostridium hungatei</name>
    <name type="common">Clostridium hungatei</name>
    <dbReference type="NCBI Taxonomy" id="48256"/>
    <lineage>
        <taxon>Bacteria</taxon>
        <taxon>Bacillati</taxon>
        <taxon>Bacillota</taxon>
        <taxon>Clostridia</taxon>
        <taxon>Eubacteriales</taxon>
        <taxon>Oscillospiraceae</taxon>
        <taxon>Ruminiclostridium</taxon>
    </lineage>
</organism>
<feature type="transmembrane region" description="Helical" evidence="1">
    <location>
        <begin position="36"/>
        <end position="58"/>
    </location>
</feature>
<reference evidence="2 3" key="1">
    <citation type="submission" date="2017-03" db="EMBL/GenBank/DDBJ databases">
        <title>Genome sequence of Clostridium hungatei DSM 14427.</title>
        <authorList>
            <person name="Poehlein A."/>
            <person name="Daniel R."/>
        </authorList>
    </citation>
    <scope>NUCLEOTIDE SEQUENCE [LARGE SCALE GENOMIC DNA]</scope>
    <source>
        <strain evidence="2 3">DSM 14427</strain>
    </source>
</reference>
<feature type="transmembrane region" description="Helical" evidence="1">
    <location>
        <begin position="12"/>
        <end position="30"/>
    </location>
</feature>
<accession>A0A1V4SLZ0</accession>
<dbReference type="EMBL" id="MZGX01000007">
    <property type="protein sequence ID" value="OPX44899.1"/>
    <property type="molecule type" value="Genomic_DNA"/>
</dbReference>
<keyword evidence="1" id="KW-0472">Membrane</keyword>
<dbReference type="AlphaFoldDB" id="A0A1V4SLZ0"/>
<keyword evidence="1" id="KW-0812">Transmembrane</keyword>
<dbReference type="Proteomes" id="UP000191554">
    <property type="component" value="Unassembled WGS sequence"/>
</dbReference>
<keyword evidence="1" id="KW-1133">Transmembrane helix</keyword>
<keyword evidence="3" id="KW-1185">Reference proteome</keyword>
<sequence length="269" mass="29763">MTGSYDKSDLDALLLTAFLSTLAISLYFVISFDVPSARVFSASSMALSVSTALSSLIIKPFGLNLLFPVPFAISSLFVIPRALLQESVLFTSAKLSVPAVSSLSAFIRKEMNSPLVTFPAGLNLSAAVPVSVKPVNERLIKYVDSLEPYFKEPEKVDGNLIKIRLLEFLYDLAATDENLMQQLMQLKHQVRSDIPQIVEENILNPVSLNDLAYLSGRSLSKKPLQLQKRFSSHIICPLSLDQRKKIGSGEGASEEYFHIGYGHLFYDRV</sequence>
<evidence type="ECO:0000313" key="3">
    <source>
        <dbReference type="Proteomes" id="UP000191554"/>
    </source>
</evidence>
<evidence type="ECO:0000313" key="2">
    <source>
        <dbReference type="EMBL" id="OPX44899.1"/>
    </source>
</evidence>
<comment type="caution">
    <text evidence="2">The sequence shown here is derived from an EMBL/GenBank/DDBJ whole genome shotgun (WGS) entry which is preliminary data.</text>
</comment>
<evidence type="ECO:0000256" key="1">
    <source>
        <dbReference type="SAM" id="Phobius"/>
    </source>
</evidence>
<dbReference type="STRING" id="48256.CLHUN_14530"/>